<organism evidence="10 11">
    <name type="scientific">Candidatus Komeilibacteria bacterium CG10_big_fil_rev_8_21_14_0_10_41_13</name>
    <dbReference type="NCBI Taxonomy" id="1974476"/>
    <lineage>
        <taxon>Bacteria</taxon>
        <taxon>Candidatus Komeiliibacteriota</taxon>
    </lineage>
</organism>
<keyword evidence="3 9" id="KW-0813">Transport</keyword>
<dbReference type="AlphaFoldDB" id="A0A2M6WD00"/>
<evidence type="ECO:0000256" key="5">
    <source>
        <dbReference type="ARBA" id="ARBA00022927"/>
    </source>
</evidence>
<gene>
    <name evidence="10" type="primary">secG</name>
    <name evidence="10" type="ORF">COU22_00850</name>
</gene>
<keyword evidence="5 9" id="KW-0653">Protein transport</keyword>
<feature type="transmembrane region" description="Helical" evidence="9">
    <location>
        <begin position="6"/>
        <end position="22"/>
    </location>
</feature>
<sequence length="73" mass="7760">MAQFLSIIQLISAVLLIVFVLIQQRGAGLGGIFGGEGGVYRTKRGAEKVLFITTIVLAVVFVASSFLHVLLAK</sequence>
<dbReference type="Proteomes" id="UP000230543">
    <property type="component" value="Unassembled WGS sequence"/>
</dbReference>
<protein>
    <recommendedName>
        <fullName evidence="9">Protein-export membrane protein SecG</fullName>
    </recommendedName>
</protein>
<evidence type="ECO:0000256" key="3">
    <source>
        <dbReference type="ARBA" id="ARBA00022448"/>
    </source>
</evidence>
<evidence type="ECO:0000313" key="11">
    <source>
        <dbReference type="Proteomes" id="UP000230543"/>
    </source>
</evidence>
<dbReference type="GO" id="GO:0009306">
    <property type="term" value="P:protein secretion"/>
    <property type="evidence" value="ECO:0007669"/>
    <property type="project" value="UniProtKB-UniRule"/>
</dbReference>
<evidence type="ECO:0000256" key="2">
    <source>
        <dbReference type="ARBA" id="ARBA00008445"/>
    </source>
</evidence>
<dbReference type="EMBL" id="PFBO01000027">
    <property type="protein sequence ID" value="PIT90671.1"/>
    <property type="molecule type" value="Genomic_DNA"/>
</dbReference>
<reference evidence="11" key="1">
    <citation type="submission" date="2017-09" db="EMBL/GenBank/DDBJ databases">
        <title>Depth-based differentiation of microbial function through sediment-hosted aquifers and enrichment of novel symbionts in the deep terrestrial subsurface.</title>
        <authorList>
            <person name="Probst A.J."/>
            <person name="Ladd B."/>
            <person name="Jarett J.K."/>
            <person name="Geller-Mcgrath D.E."/>
            <person name="Sieber C.M.K."/>
            <person name="Emerson J.B."/>
            <person name="Anantharaman K."/>
            <person name="Thomas B.C."/>
            <person name="Malmstrom R."/>
            <person name="Stieglmeier M."/>
            <person name="Klingl A."/>
            <person name="Woyke T."/>
            <person name="Ryan C.M."/>
            <person name="Banfield J.F."/>
        </authorList>
    </citation>
    <scope>NUCLEOTIDE SEQUENCE [LARGE SCALE GENOMIC DNA]</scope>
</reference>
<proteinExistence type="inferred from homology"/>
<comment type="caution">
    <text evidence="10">The sequence shown here is derived from an EMBL/GenBank/DDBJ whole genome shotgun (WGS) entry which is preliminary data.</text>
</comment>
<comment type="similarity">
    <text evidence="2 9">Belongs to the SecG family.</text>
</comment>
<feature type="transmembrane region" description="Helical" evidence="9">
    <location>
        <begin position="49"/>
        <end position="71"/>
    </location>
</feature>
<comment type="function">
    <text evidence="9">Involved in protein export. Participates in an early event of protein translocation.</text>
</comment>
<evidence type="ECO:0000256" key="6">
    <source>
        <dbReference type="ARBA" id="ARBA00022989"/>
    </source>
</evidence>
<accession>A0A2M6WD00</accession>
<keyword evidence="9" id="KW-1003">Cell membrane</keyword>
<dbReference type="Pfam" id="PF03840">
    <property type="entry name" value="SecG"/>
    <property type="match status" value="1"/>
</dbReference>
<dbReference type="NCBIfam" id="TIGR00810">
    <property type="entry name" value="secG"/>
    <property type="match status" value="1"/>
</dbReference>
<dbReference type="InterPro" id="IPR004692">
    <property type="entry name" value="SecG"/>
</dbReference>
<keyword evidence="4 9" id="KW-0812">Transmembrane</keyword>
<dbReference type="GO" id="GO:0015450">
    <property type="term" value="F:protein-transporting ATPase activity"/>
    <property type="evidence" value="ECO:0007669"/>
    <property type="project" value="UniProtKB-UniRule"/>
</dbReference>
<comment type="subcellular location">
    <subcellularLocation>
        <location evidence="9">Cell membrane</location>
        <topology evidence="9">Multi-pass membrane protein</topology>
    </subcellularLocation>
    <subcellularLocation>
        <location evidence="1">Membrane</location>
        <topology evidence="1">Multi-pass membrane protein</topology>
    </subcellularLocation>
</comment>
<evidence type="ECO:0000256" key="8">
    <source>
        <dbReference type="ARBA" id="ARBA00023136"/>
    </source>
</evidence>
<dbReference type="GO" id="GO:0005886">
    <property type="term" value="C:plasma membrane"/>
    <property type="evidence" value="ECO:0007669"/>
    <property type="project" value="UniProtKB-SubCell"/>
</dbReference>
<name>A0A2M6WD00_9BACT</name>
<evidence type="ECO:0000256" key="9">
    <source>
        <dbReference type="RuleBase" id="RU365087"/>
    </source>
</evidence>
<evidence type="ECO:0000256" key="4">
    <source>
        <dbReference type="ARBA" id="ARBA00022692"/>
    </source>
</evidence>
<keyword evidence="8 9" id="KW-0472">Membrane</keyword>
<keyword evidence="6 9" id="KW-1133">Transmembrane helix</keyword>
<keyword evidence="7 9" id="KW-0811">Translocation</keyword>
<evidence type="ECO:0000313" key="10">
    <source>
        <dbReference type="EMBL" id="PIT90671.1"/>
    </source>
</evidence>
<evidence type="ECO:0000256" key="1">
    <source>
        <dbReference type="ARBA" id="ARBA00004141"/>
    </source>
</evidence>
<evidence type="ECO:0000256" key="7">
    <source>
        <dbReference type="ARBA" id="ARBA00023010"/>
    </source>
</evidence>